<organism evidence="2 3">
    <name type="scientific">Streptomyces phaeoluteigriseus</name>
    <dbReference type="NCBI Taxonomy" id="114686"/>
    <lineage>
        <taxon>Bacteria</taxon>
        <taxon>Bacillati</taxon>
        <taxon>Actinomycetota</taxon>
        <taxon>Actinomycetes</taxon>
        <taxon>Kitasatosporales</taxon>
        <taxon>Streptomycetaceae</taxon>
        <taxon>Streptomyces</taxon>
        <taxon>Streptomyces aurantiacus group</taxon>
    </lineage>
</organism>
<dbReference type="RefSeq" id="WP_252549074.1">
    <property type="nucleotide sequence ID" value="NZ_CP099468.1"/>
</dbReference>
<feature type="compositionally biased region" description="Acidic residues" evidence="1">
    <location>
        <begin position="35"/>
        <end position="50"/>
    </location>
</feature>
<dbReference type="EMBL" id="CP099468">
    <property type="protein sequence ID" value="USQ84706.1"/>
    <property type="molecule type" value="Genomic_DNA"/>
</dbReference>
<keyword evidence="3" id="KW-1185">Reference proteome</keyword>
<protein>
    <recommendedName>
        <fullName evidence="4">VWA domain-containing protein</fullName>
    </recommendedName>
</protein>
<evidence type="ECO:0000313" key="2">
    <source>
        <dbReference type="EMBL" id="USQ84706.1"/>
    </source>
</evidence>
<proteinExistence type="predicted"/>
<reference evidence="2" key="1">
    <citation type="submission" date="2022-06" db="EMBL/GenBank/DDBJ databases">
        <title>Complete genome sequence of soil microorganisms Streptomyces sp. Qhu-M197 isolated from Alpine meadows habitats on the Tibetan Plateau.</title>
        <authorList>
            <person name="Zhang B."/>
            <person name="Xiang X."/>
            <person name="Fan J."/>
        </authorList>
    </citation>
    <scope>NUCLEOTIDE SEQUENCE</scope>
    <source>
        <strain evidence="2">Qhu-M197</strain>
    </source>
</reference>
<dbReference type="Proteomes" id="UP001056374">
    <property type="component" value="Chromosome"/>
</dbReference>
<accession>A0ABY4Z6W4</accession>
<sequence length="341" mass="35710">MISALTLVGCGSDDEAPTAAASSTTEEESARSTEPDEAEAAEPAAEEDDTSVVDFLRTAGVGDTLVNRLGEVGDANGYGLGVDVATDLEARRRLASTQVETCRNVAVGHRTWEGLQASDVSAGASEEQAAAMADFLREEFCPHVAPYKEAPLPKQTLGGPAQDPRGGRGLASPLSWWDARYQRVPWSKGCATQTGQPTGEPVAYRLADDAVVCATVPPAKSLKKHLISVDVVFASPVGEARARDAVLALLPSDASADEETEGINPDWSYLEGGCLNVNFGSERLESVVAEVKKDAEPWAHAIYYSDGATNDGAVGAYTGKIKQILLSTGANEPGLTGDLTC</sequence>
<gene>
    <name evidence="2" type="ORF">NFX46_13455</name>
</gene>
<name>A0ABY4Z6W4_9ACTN</name>
<feature type="region of interest" description="Disordered" evidence="1">
    <location>
        <begin position="1"/>
        <end position="50"/>
    </location>
</feature>
<evidence type="ECO:0000313" key="3">
    <source>
        <dbReference type="Proteomes" id="UP001056374"/>
    </source>
</evidence>
<evidence type="ECO:0000256" key="1">
    <source>
        <dbReference type="SAM" id="MobiDB-lite"/>
    </source>
</evidence>
<evidence type="ECO:0008006" key="4">
    <source>
        <dbReference type="Google" id="ProtNLM"/>
    </source>
</evidence>